<accession>A0A016UKM8</accession>
<sequence length="79" mass="8697">MIPVSAPEKQVNTICGLIVTVADTSIKIGAMRGQHFIFQLAFVFFNEVVTVSQKLPGRNHMGNHMASDLGVDSVLERKR</sequence>
<dbReference type="Proteomes" id="UP000024635">
    <property type="component" value="Unassembled WGS sequence"/>
</dbReference>
<organism evidence="1 2">
    <name type="scientific">Ancylostoma ceylanicum</name>
    <dbReference type="NCBI Taxonomy" id="53326"/>
    <lineage>
        <taxon>Eukaryota</taxon>
        <taxon>Metazoa</taxon>
        <taxon>Ecdysozoa</taxon>
        <taxon>Nematoda</taxon>
        <taxon>Chromadorea</taxon>
        <taxon>Rhabditida</taxon>
        <taxon>Rhabditina</taxon>
        <taxon>Rhabditomorpha</taxon>
        <taxon>Strongyloidea</taxon>
        <taxon>Ancylostomatidae</taxon>
        <taxon>Ancylostomatinae</taxon>
        <taxon>Ancylostoma</taxon>
    </lineage>
</organism>
<reference evidence="2" key="1">
    <citation type="journal article" date="2015" name="Nat. Genet.">
        <title>The genome and transcriptome of the zoonotic hookworm Ancylostoma ceylanicum identify infection-specific gene families.</title>
        <authorList>
            <person name="Schwarz E.M."/>
            <person name="Hu Y."/>
            <person name="Antoshechkin I."/>
            <person name="Miller M.M."/>
            <person name="Sternberg P.W."/>
            <person name="Aroian R.V."/>
        </authorList>
    </citation>
    <scope>NUCLEOTIDE SEQUENCE</scope>
    <source>
        <strain evidence="2">HY135</strain>
    </source>
</reference>
<comment type="caution">
    <text evidence="1">The sequence shown here is derived from an EMBL/GenBank/DDBJ whole genome shotgun (WGS) entry which is preliminary data.</text>
</comment>
<proteinExistence type="predicted"/>
<gene>
    <name evidence="1" type="primary">Acey_s0035.g3055</name>
    <name evidence="1" type="ORF">Y032_0035g3055</name>
</gene>
<dbReference type="AlphaFoldDB" id="A0A016UKM8"/>
<dbReference type="EMBL" id="JARK01001371">
    <property type="protein sequence ID" value="EYC15939.1"/>
    <property type="molecule type" value="Genomic_DNA"/>
</dbReference>
<keyword evidence="2" id="KW-1185">Reference proteome</keyword>
<evidence type="ECO:0000313" key="1">
    <source>
        <dbReference type="EMBL" id="EYC15939.1"/>
    </source>
</evidence>
<evidence type="ECO:0000313" key="2">
    <source>
        <dbReference type="Proteomes" id="UP000024635"/>
    </source>
</evidence>
<protein>
    <submittedName>
        <fullName evidence="1">Uncharacterized protein</fullName>
    </submittedName>
</protein>
<name>A0A016UKM8_9BILA</name>